<dbReference type="EMBL" id="AP005694">
    <property type="protein sequence ID" value="BAD22424.1"/>
    <property type="molecule type" value="Genomic_DNA"/>
</dbReference>
<feature type="compositionally biased region" description="Polar residues" evidence="1">
    <location>
        <begin position="18"/>
        <end position="40"/>
    </location>
</feature>
<name>Q6K3B6_ORYSJ</name>
<reference evidence="3" key="2">
    <citation type="journal article" date="2008" name="Nucleic Acids Res.">
        <title>The rice annotation project database (RAP-DB): 2008 update.</title>
        <authorList>
            <consortium name="The rice annotation project (RAP)"/>
        </authorList>
    </citation>
    <scope>GENOME REANNOTATION</scope>
    <source>
        <strain evidence="3">cv. Nipponbare</strain>
    </source>
</reference>
<feature type="compositionally biased region" description="Basic and acidic residues" evidence="1">
    <location>
        <begin position="317"/>
        <end position="326"/>
    </location>
</feature>
<feature type="compositionally biased region" description="Basic and acidic residues" evidence="1">
    <location>
        <begin position="1"/>
        <end position="16"/>
    </location>
</feature>
<feature type="region of interest" description="Disordered" evidence="1">
    <location>
        <begin position="1"/>
        <end position="40"/>
    </location>
</feature>
<proteinExistence type="predicted"/>
<feature type="region of interest" description="Disordered" evidence="1">
    <location>
        <begin position="101"/>
        <end position="295"/>
    </location>
</feature>
<sequence>MFKDDVTCLAQRERPSEPSATTANHASGTSGTTEATRSTQAKLQAYKEAITIHKKKAQGSLETVHGSTEADPVCQPRRVANKRTPLDTTRAAHVETTLLPSGHTNTVTTRTSERLPTPVHGYWGRQPHNGYGATPKGRGRGSERTDPYHHATRRGNDNDERARRRQTGTTETNDEGTASAAILGRRRDAAGTRLDDAEPRTKTTTATATLTKHRGRTRTARRRDERHDDWERREDDDDDDRGRRGGDEGQPAAAARMRGRRGTRRSDAHDGGGAARRRTGRPTGRRRRERTEATTMDRGGVWMEGKRCRGRPCRCDARGGDGDVGRRTGTAEGAAGVGADETEGEAARATAFRQNRGQAGVEGDAATPREETAQPART</sequence>
<feature type="compositionally biased region" description="Basic and acidic residues" evidence="1">
    <location>
        <begin position="140"/>
        <end position="162"/>
    </location>
</feature>
<feature type="compositionally biased region" description="Low complexity" evidence="1">
    <location>
        <begin position="327"/>
        <end position="339"/>
    </location>
</feature>
<organism evidence="2 3">
    <name type="scientific">Oryza sativa subsp. japonica</name>
    <name type="common">Rice</name>
    <dbReference type="NCBI Taxonomy" id="39947"/>
    <lineage>
        <taxon>Eukaryota</taxon>
        <taxon>Viridiplantae</taxon>
        <taxon>Streptophyta</taxon>
        <taxon>Embryophyta</taxon>
        <taxon>Tracheophyta</taxon>
        <taxon>Spermatophyta</taxon>
        <taxon>Magnoliopsida</taxon>
        <taxon>Liliopsida</taxon>
        <taxon>Poales</taxon>
        <taxon>Poaceae</taxon>
        <taxon>BOP clade</taxon>
        <taxon>Oryzoideae</taxon>
        <taxon>Oryzeae</taxon>
        <taxon>Oryzinae</taxon>
        <taxon>Oryza</taxon>
        <taxon>Oryza sativa</taxon>
    </lineage>
</organism>
<evidence type="ECO:0000313" key="2">
    <source>
        <dbReference type="EMBL" id="BAD22424.1"/>
    </source>
</evidence>
<gene>
    <name evidence="2" type="primary">OSJNBa0063E14.44</name>
</gene>
<accession>Q6K3B6</accession>
<protein>
    <submittedName>
        <fullName evidence="2">Uncharacterized protein</fullName>
    </submittedName>
</protein>
<reference evidence="3" key="1">
    <citation type="journal article" date="2005" name="Nature">
        <title>The map-based sequence of the rice genome.</title>
        <authorList>
            <consortium name="International rice genome sequencing project (IRGSP)"/>
            <person name="Matsumoto T."/>
            <person name="Wu J."/>
            <person name="Kanamori H."/>
            <person name="Katayose Y."/>
            <person name="Fujisawa M."/>
            <person name="Namiki N."/>
            <person name="Mizuno H."/>
            <person name="Yamamoto K."/>
            <person name="Antonio B.A."/>
            <person name="Baba T."/>
            <person name="Sakata K."/>
            <person name="Nagamura Y."/>
            <person name="Aoki H."/>
            <person name="Arikawa K."/>
            <person name="Arita K."/>
            <person name="Bito T."/>
            <person name="Chiden Y."/>
            <person name="Fujitsuka N."/>
            <person name="Fukunaka R."/>
            <person name="Hamada M."/>
            <person name="Harada C."/>
            <person name="Hayashi A."/>
            <person name="Hijishita S."/>
            <person name="Honda M."/>
            <person name="Hosokawa S."/>
            <person name="Ichikawa Y."/>
            <person name="Idonuma A."/>
            <person name="Iijima M."/>
            <person name="Ikeda M."/>
            <person name="Ikeno M."/>
            <person name="Ito K."/>
            <person name="Ito S."/>
            <person name="Ito T."/>
            <person name="Ito Y."/>
            <person name="Ito Y."/>
            <person name="Iwabuchi A."/>
            <person name="Kamiya K."/>
            <person name="Karasawa W."/>
            <person name="Kurita K."/>
            <person name="Katagiri S."/>
            <person name="Kikuta A."/>
            <person name="Kobayashi H."/>
            <person name="Kobayashi N."/>
            <person name="Machita K."/>
            <person name="Maehara T."/>
            <person name="Masukawa M."/>
            <person name="Mizubayashi T."/>
            <person name="Mukai Y."/>
            <person name="Nagasaki H."/>
            <person name="Nagata Y."/>
            <person name="Naito S."/>
            <person name="Nakashima M."/>
            <person name="Nakama Y."/>
            <person name="Nakamichi Y."/>
            <person name="Nakamura M."/>
            <person name="Meguro A."/>
            <person name="Negishi M."/>
            <person name="Ohta I."/>
            <person name="Ohta T."/>
            <person name="Okamoto M."/>
            <person name="Ono N."/>
            <person name="Saji S."/>
            <person name="Sakaguchi M."/>
            <person name="Sakai K."/>
            <person name="Shibata M."/>
            <person name="Shimokawa T."/>
            <person name="Song J."/>
            <person name="Takazaki Y."/>
            <person name="Terasawa K."/>
            <person name="Tsugane M."/>
            <person name="Tsuji K."/>
            <person name="Ueda S."/>
            <person name="Waki K."/>
            <person name="Yamagata H."/>
            <person name="Yamamoto M."/>
            <person name="Yamamoto S."/>
            <person name="Yamane H."/>
            <person name="Yoshiki S."/>
            <person name="Yoshihara R."/>
            <person name="Yukawa K."/>
            <person name="Zhong H."/>
            <person name="Yano M."/>
            <person name="Yuan Q."/>
            <person name="Ouyang S."/>
            <person name="Liu J."/>
            <person name="Jones K.M."/>
            <person name="Gansberger K."/>
            <person name="Moffat K."/>
            <person name="Hill J."/>
            <person name="Bera J."/>
            <person name="Fadrosh D."/>
            <person name="Jin S."/>
            <person name="Johri S."/>
            <person name="Kim M."/>
            <person name="Overton L."/>
            <person name="Reardon M."/>
            <person name="Tsitrin T."/>
            <person name="Vuong H."/>
            <person name="Weaver B."/>
            <person name="Ciecko A."/>
            <person name="Tallon L."/>
            <person name="Jackson J."/>
            <person name="Pai G."/>
            <person name="Aken S.V."/>
            <person name="Utterback T."/>
            <person name="Reidmuller S."/>
            <person name="Feldblyum T."/>
            <person name="Hsiao J."/>
            <person name="Zismann V."/>
            <person name="Iobst S."/>
            <person name="de Vazeille A.R."/>
            <person name="Buell C.R."/>
            <person name="Ying K."/>
            <person name="Li Y."/>
            <person name="Lu T."/>
            <person name="Huang Y."/>
            <person name="Zhao Q."/>
            <person name="Feng Q."/>
            <person name="Zhang L."/>
            <person name="Zhu J."/>
            <person name="Weng Q."/>
            <person name="Mu J."/>
            <person name="Lu Y."/>
            <person name="Fan D."/>
            <person name="Liu Y."/>
            <person name="Guan J."/>
            <person name="Zhang Y."/>
            <person name="Yu S."/>
            <person name="Liu X."/>
            <person name="Zhang Y."/>
            <person name="Hong G."/>
            <person name="Han B."/>
            <person name="Choisne N."/>
            <person name="Demange N."/>
            <person name="Orjeda G."/>
            <person name="Samain S."/>
            <person name="Cattolico L."/>
            <person name="Pelletier E."/>
            <person name="Couloux A."/>
            <person name="Segurens B."/>
            <person name="Wincker P."/>
            <person name="D'Hont A."/>
            <person name="Scarpelli C."/>
            <person name="Weissenbach J."/>
            <person name="Salanoubat M."/>
            <person name="Quetier F."/>
            <person name="Yu Y."/>
            <person name="Kim H.R."/>
            <person name="Rambo T."/>
            <person name="Currie J."/>
            <person name="Collura K."/>
            <person name="Luo M."/>
            <person name="Yang T."/>
            <person name="Ammiraju J.S.S."/>
            <person name="Engler F."/>
            <person name="Soderlund C."/>
            <person name="Wing R.A."/>
            <person name="Palmer L.E."/>
            <person name="de la Bastide M."/>
            <person name="Spiegel L."/>
            <person name="Nascimento L."/>
            <person name="Zutavern T."/>
            <person name="O'Shaughnessy A."/>
            <person name="Dike S."/>
            <person name="Dedhia N."/>
            <person name="Preston R."/>
            <person name="Balija V."/>
            <person name="McCombie W.R."/>
            <person name="Chow T."/>
            <person name="Chen H."/>
            <person name="Chung M."/>
            <person name="Chen C."/>
            <person name="Shaw J."/>
            <person name="Wu H."/>
            <person name="Hsiao K."/>
            <person name="Chao Y."/>
            <person name="Chu M."/>
            <person name="Cheng C."/>
            <person name="Hour A."/>
            <person name="Lee P."/>
            <person name="Lin S."/>
            <person name="Lin Y."/>
            <person name="Liou J."/>
            <person name="Liu S."/>
            <person name="Hsing Y."/>
            <person name="Raghuvanshi S."/>
            <person name="Mohanty A."/>
            <person name="Bharti A.K."/>
            <person name="Gaur A."/>
            <person name="Gupta V."/>
            <person name="Kumar D."/>
            <person name="Ravi V."/>
            <person name="Vij S."/>
            <person name="Kapur A."/>
            <person name="Khurana P."/>
            <person name="Khurana P."/>
            <person name="Khurana J.P."/>
            <person name="Tyagi A.K."/>
            <person name="Gaikwad K."/>
            <person name="Singh A."/>
            <person name="Dalal V."/>
            <person name="Srivastava S."/>
            <person name="Dixit A."/>
            <person name="Pal A.K."/>
            <person name="Ghazi I.A."/>
            <person name="Yadav M."/>
            <person name="Pandit A."/>
            <person name="Bhargava A."/>
            <person name="Sureshbabu K."/>
            <person name="Batra K."/>
            <person name="Sharma T.R."/>
            <person name="Mohapatra T."/>
            <person name="Singh N.K."/>
            <person name="Messing J."/>
            <person name="Nelson A.B."/>
            <person name="Fuks G."/>
            <person name="Kavchok S."/>
            <person name="Keizer G."/>
            <person name="Linton E."/>
            <person name="Llaca V."/>
            <person name="Song R."/>
            <person name="Tanyolac B."/>
            <person name="Young S."/>
            <person name="Ho-Il K."/>
            <person name="Hahn J.H."/>
            <person name="Sangsakoo G."/>
            <person name="Vanavichit A."/>
            <person name="de Mattos Luiz.A.T."/>
            <person name="Zimmer P.D."/>
            <person name="Malone G."/>
            <person name="Dellagostin O."/>
            <person name="de Oliveira A.C."/>
            <person name="Bevan M."/>
            <person name="Bancroft I."/>
            <person name="Minx P."/>
            <person name="Cordum H."/>
            <person name="Wilson R."/>
            <person name="Cheng Z."/>
            <person name="Jin W."/>
            <person name="Jiang J."/>
            <person name="Leong S.A."/>
            <person name="Iwama H."/>
            <person name="Gojobori T."/>
            <person name="Itoh T."/>
            <person name="Niimura Y."/>
            <person name="Fujii Y."/>
            <person name="Habara T."/>
            <person name="Sakai H."/>
            <person name="Sato Y."/>
            <person name="Wilson G."/>
            <person name="Kumar K."/>
            <person name="McCouch S."/>
            <person name="Juretic N."/>
            <person name="Hoen D."/>
            <person name="Wright S."/>
            <person name="Bruskiewich R."/>
            <person name="Bureau T."/>
            <person name="Miyao A."/>
            <person name="Hirochika H."/>
            <person name="Nishikawa T."/>
            <person name="Kadowaki K."/>
            <person name="Sugiura M."/>
            <person name="Burr B."/>
            <person name="Sasaki T."/>
        </authorList>
    </citation>
    <scope>NUCLEOTIDE SEQUENCE [LARGE SCALE GENOMIC DNA]</scope>
    <source>
        <strain evidence="3">cv. Nipponbare</strain>
    </source>
</reference>
<dbReference type="Proteomes" id="UP000000763">
    <property type="component" value="Chromosome 2"/>
</dbReference>
<evidence type="ECO:0000256" key="1">
    <source>
        <dbReference type="SAM" id="MobiDB-lite"/>
    </source>
</evidence>
<evidence type="ECO:0000313" key="3">
    <source>
        <dbReference type="Proteomes" id="UP000000763"/>
    </source>
</evidence>
<feature type="compositionally biased region" description="Polar residues" evidence="1">
    <location>
        <begin position="101"/>
        <end position="110"/>
    </location>
</feature>
<feature type="compositionally biased region" description="Basic and acidic residues" evidence="1">
    <location>
        <begin position="222"/>
        <end position="233"/>
    </location>
</feature>
<feature type="region of interest" description="Disordered" evidence="1">
    <location>
        <begin position="317"/>
        <end position="378"/>
    </location>
</feature>
<feature type="compositionally biased region" description="Basic residues" evidence="1">
    <location>
        <begin position="211"/>
        <end position="221"/>
    </location>
</feature>
<dbReference type="AlphaFoldDB" id="Q6K3B6"/>
<feature type="compositionally biased region" description="Basic and acidic residues" evidence="1">
    <location>
        <begin position="185"/>
        <end position="201"/>
    </location>
</feature>
<feature type="compositionally biased region" description="Basic residues" evidence="1">
    <location>
        <begin position="275"/>
        <end position="288"/>
    </location>
</feature>